<evidence type="ECO:0000313" key="14">
    <source>
        <dbReference type="Proteomes" id="UP000193925"/>
    </source>
</evidence>
<dbReference type="EMBL" id="LT841305">
    <property type="protein sequence ID" value="SMH65451.1"/>
    <property type="molecule type" value="Genomic_DNA"/>
</dbReference>
<dbReference type="InterPro" id="IPR029001">
    <property type="entry name" value="ITPase-like_fam"/>
</dbReference>
<keyword evidence="3 10" id="KW-0479">Metal-binding</keyword>
<dbReference type="GO" id="GO:0036222">
    <property type="term" value="F:XTP diphosphatase activity"/>
    <property type="evidence" value="ECO:0007669"/>
    <property type="project" value="UniProtKB-UniRule"/>
</dbReference>
<evidence type="ECO:0000256" key="1">
    <source>
        <dbReference type="ARBA" id="ARBA00008023"/>
    </source>
</evidence>
<feature type="active site" description="Proton acceptor" evidence="10">
    <location>
        <position position="69"/>
    </location>
</feature>
<keyword evidence="5 10" id="KW-0378">Hydrolase</keyword>
<feature type="binding site" evidence="10">
    <location>
        <begin position="154"/>
        <end position="157"/>
    </location>
    <ligand>
        <name>substrate</name>
    </ligand>
</feature>
<evidence type="ECO:0000256" key="6">
    <source>
        <dbReference type="ARBA" id="ARBA00022842"/>
    </source>
</evidence>
<reference evidence="13 14" key="3">
    <citation type="submission" date="2017-03" db="EMBL/GenBank/DDBJ databases">
        <authorList>
            <person name="Regsiter A."/>
            <person name="William W."/>
        </authorList>
    </citation>
    <scope>NUCLEOTIDE SEQUENCE [LARGE SCALE GENOMIC DNA]</scope>
    <source>
        <strain evidence="13">PRJEB5721</strain>
    </source>
</reference>
<dbReference type="Gene3D" id="3.90.950.10">
    <property type="match status" value="1"/>
</dbReference>
<feature type="binding site" evidence="10">
    <location>
        <position position="177"/>
    </location>
    <ligand>
        <name>substrate</name>
    </ligand>
</feature>
<comment type="caution">
    <text evidence="10">Lacks conserved residue(s) required for the propagation of feature annotation.</text>
</comment>
<dbReference type="GO" id="GO:0035870">
    <property type="term" value="F:dITP diphosphatase activity"/>
    <property type="evidence" value="ECO:0007669"/>
    <property type="project" value="UniProtKB-UniRule"/>
</dbReference>
<protein>
    <recommendedName>
        <fullName evidence="10">dITP/XTP pyrophosphatase</fullName>
        <ecNumber evidence="10">3.6.1.66</ecNumber>
    </recommendedName>
    <alternativeName>
        <fullName evidence="10">Non-canonical purine NTP pyrophosphatase</fullName>
    </alternativeName>
    <alternativeName>
        <fullName evidence="10">Non-standard purine NTP pyrophosphatase</fullName>
    </alternativeName>
    <alternativeName>
        <fullName evidence="10">Nucleoside-triphosphate diphosphatase</fullName>
    </alternativeName>
    <alternativeName>
        <fullName evidence="10">Nucleoside-triphosphate pyrophosphatase</fullName>
        <shortName evidence="10">NTPase</shortName>
    </alternativeName>
</protein>
<reference evidence="12" key="2">
    <citation type="submission" date="2014-07" db="EMBL/GenBank/DDBJ databases">
        <title>Initial genome analysis of the psychrotolerant acidophile Acidithiobacillus ferrivorans CF27: insights into iron and sulfur oxidation pathways and into biofilm formation.</title>
        <authorList>
            <person name="Talla E."/>
            <person name="Hedrich S."/>
            <person name="Mangenot S."/>
            <person name="Ji B."/>
            <person name="Johnson D.B."/>
            <person name="Barbe V."/>
            <person name="Bonnefoy V."/>
        </authorList>
    </citation>
    <scope>NUCLEOTIDE SEQUENCE [LARGE SCALE GENOMIC DNA]</scope>
    <source>
        <strain evidence="12">CF27</strain>
    </source>
</reference>
<dbReference type="GO" id="GO:0017111">
    <property type="term" value="F:ribonucleoside triphosphate phosphatase activity"/>
    <property type="evidence" value="ECO:0007669"/>
    <property type="project" value="InterPro"/>
</dbReference>
<dbReference type="GO" id="GO:0046872">
    <property type="term" value="F:metal ion binding"/>
    <property type="evidence" value="ECO:0007669"/>
    <property type="project" value="UniProtKB-KW"/>
</dbReference>
<dbReference type="GO" id="GO:0009146">
    <property type="term" value="P:purine nucleoside triphosphate catabolic process"/>
    <property type="evidence" value="ECO:0007669"/>
    <property type="project" value="UniProtKB-UniRule"/>
</dbReference>
<proteinExistence type="inferred from homology"/>
<evidence type="ECO:0000256" key="3">
    <source>
        <dbReference type="ARBA" id="ARBA00022723"/>
    </source>
</evidence>
<evidence type="ECO:0000256" key="9">
    <source>
        <dbReference type="ARBA" id="ARBA00052017"/>
    </source>
</evidence>
<keyword evidence="4 10" id="KW-0547">Nucleotide-binding</keyword>
<dbReference type="EC" id="3.6.1.66" evidence="10"/>
<reference evidence="12" key="1">
    <citation type="submission" date="2014-03" db="EMBL/GenBank/DDBJ databases">
        <authorList>
            <person name="Genoscope - CEA"/>
        </authorList>
    </citation>
    <scope>NUCLEOTIDE SEQUENCE [LARGE SCALE GENOMIC DNA]</scope>
    <source>
        <strain evidence="12">CF27</strain>
    </source>
</reference>
<evidence type="ECO:0000256" key="2">
    <source>
        <dbReference type="ARBA" id="ARBA00011738"/>
    </source>
</evidence>
<evidence type="ECO:0000313" key="13">
    <source>
        <dbReference type="EMBL" id="SMH65451.1"/>
    </source>
</evidence>
<comment type="catalytic activity">
    <reaction evidence="8 10">
        <text>dITP + H2O = dIMP + diphosphate + H(+)</text>
        <dbReference type="Rhea" id="RHEA:28342"/>
        <dbReference type="ChEBI" id="CHEBI:15377"/>
        <dbReference type="ChEBI" id="CHEBI:15378"/>
        <dbReference type="ChEBI" id="CHEBI:33019"/>
        <dbReference type="ChEBI" id="CHEBI:61194"/>
        <dbReference type="ChEBI" id="CHEBI:61382"/>
        <dbReference type="EC" id="3.6.1.66"/>
    </reaction>
</comment>
<sequence>MTPLLLATGNPGKVRELQLLLAARGFAVVGQTGLGISSIVETGLSFVENALLKARHAASQSGMAALAEDSGLCVPHLQGAPGLYSARYAGPEASAATNNAKLLTMLAGAQGEARAAYYVACMVFLESAADPSPLVAQGFWQGVIGEHPVGDGGFGYDPLFWPAGGLRSAAQWSLEEKNDCSHRALALRRLLELLAERQAPQPLSLKD</sequence>
<feature type="binding site" evidence="10">
    <location>
        <begin position="8"/>
        <end position="13"/>
    </location>
    <ligand>
        <name>substrate</name>
    </ligand>
</feature>
<dbReference type="HAMAP" id="MF_01405">
    <property type="entry name" value="Non_canon_purine_NTPase"/>
    <property type="match status" value="1"/>
</dbReference>
<evidence type="ECO:0000256" key="10">
    <source>
        <dbReference type="HAMAP-Rule" id="MF_01405"/>
    </source>
</evidence>
<comment type="catalytic activity">
    <reaction evidence="9 10">
        <text>XTP + H2O = XMP + diphosphate + H(+)</text>
        <dbReference type="Rhea" id="RHEA:28610"/>
        <dbReference type="ChEBI" id="CHEBI:15377"/>
        <dbReference type="ChEBI" id="CHEBI:15378"/>
        <dbReference type="ChEBI" id="CHEBI:33019"/>
        <dbReference type="ChEBI" id="CHEBI:57464"/>
        <dbReference type="ChEBI" id="CHEBI:61314"/>
        <dbReference type="EC" id="3.6.1.66"/>
    </reaction>
</comment>
<comment type="similarity">
    <text evidence="1 10 11">Belongs to the HAM1 NTPase family.</text>
</comment>
<dbReference type="CDD" id="cd00515">
    <property type="entry name" value="HAM1"/>
    <property type="match status" value="1"/>
</dbReference>
<dbReference type="Pfam" id="PF01725">
    <property type="entry name" value="Ham1p_like"/>
    <property type="match status" value="1"/>
</dbReference>
<dbReference type="EMBL" id="CCCS020000057">
    <property type="protein sequence ID" value="CDQ11897.1"/>
    <property type="molecule type" value="Genomic_DNA"/>
</dbReference>
<evidence type="ECO:0000256" key="7">
    <source>
        <dbReference type="ARBA" id="ARBA00023080"/>
    </source>
</evidence>
<organism evidence="12">
    <name type="scientific">Acidithiobacillus ferrivorans</name>
    <dbReference type="NCBI Taxonomy" id="160808"/>
    <lineage>
        <taxon>Bacteria</taxon>
        <taxon>Pseudomonadati</taxon>
        <taxon>Pseudomonadota</taxon>
        <taxon>Acidithiobacillia</taxon>
        <taxon>Acidithiobacillales</taxon>
        <taxon>Acidithiobacillaceae</taxon>
        <taxon>Acidithiobacillus</taxon>
    </lineage>
</organism>
<gene>
    <name evidence="12" type="primary">yggV</name>
    <name evidence="13" type="ORF">AFERRI_20233</name>
    <name evidence="12" type="ORF">AFERRI_600123</name>
</gene>
<dbReference type="SUPFAM" id="SSF52972">
    <property type="entry name" value="ITPase-like"/>
    <property type="match status" value="1"/>
</dbReference>
<dbReference type="GO" id="GO:0000166">
    <property type="term" value="F:nucleotide binding"/>
    <property type="evidence" value="ECO:0007669"/>
    <property type="project" value="UniProtKB-KW"/>
</dbReference>
<dbReference type="Proteomes" id="UP000193925">
    <property type="component" value="Chromosome AFERRI"/>
</dbReference>
<comment type="subunit">
    <text evidence="2 10">Homodimer.</text>
</comment>
<evidence type="ECO:0000256" key="11">
    <source>
        <dbReference type="RuleBase" id="RU003781"/>
    </source>
</evidence>
<feature type="binding site" evidence="10">
    <location>
        <begin position="182"/>
        <end position="183"/>
    </location>
    <ligand>
        <name>substrate</name>
    </ligand>
</feature>
<keyword evidence="7 10" id="KW-0546">Nucleotide metabolism</keyword>
<dbReference type="GO" id="GO:0005829">
    <property type="term" value="C:cytosol"/>
    <property type="evidence" value="ECO:0007669"/>
    <property type="project" value="TreeGrafter"/>
</dbReference>
<feature type="binding site" evidence="10">
    <location>
        <position position="70"/>
    </location>
    <ligand>
        <name>substrate</name>
    </ligand>
</feature>
<dbReference type="InterPro" id="IPR002637">
    <property type="entry name" value="RdgB/HAM1"/>
</dbReference>
<dbReference type="RefSeq" id="WP_035195149.1">
    <property type="nucleotide sequence ID" value="NZ_CCCS020000057.1"/>
</dbReference>
<comment type="cofactor">
    <cofactor evidence="10">
        <name>Mg(2+)</name>
        <dbReference type="ChEBI" id="CHEBI:18420"/>
    </cofactor>
    <text evidence="10">Binds 1 Mg(2+) ion per subunit.</text>
</comment>
<name>A0A060UTF4_9PROT</name>
<evidence type="ECO:0000256" key="4">
    <source>
        <dbReference type="ARBA" id="ARBA00022741"/>
    </source>
</evidence>
<comment type="catalytic activity">
    <reaction evidence="10">
        <text>ITP + H2O = IMP + diphosphate + H(+)</text>
        <dbReference type="Rhea" id="RHEA:29399"/>
        <dbReference type="ChEBI" id="CHEBI:15377"/>
        <dbReference type="ChEBI" id="CHEBI:15378"/>
        <dbReference type="ChEBI" id="CHEBI:33019"/>
        <dbReference type="ChEBI" id="CHEBI:58053"/>
        <dbReference type="ChEBI" id="CHEBI:61402"/>
        <dbReference type="EC" id="3.6.1.66"/>
    </reaction>
</comment>
<keyword evidence="6 10" id="KW-0460">Magnesium</keyword>
<dbReference type="FunFam" id="3.90.950.10:FF:000001">
    <property type="entry name" value="dITP/XTP pyrophosphatase"/>
    <property type="match status" value="1"/>
</dbReference>
<comment type="function">
    <text evidence="10">Pyrophosphatase that catalyzes the hydrolysis of nucleoside triphosphates to their monophosphate derivatives, with a high preference for the non-canonical purine nucleotides XTP (xanthosine triphosphate), dITP (deoxyinosine triphosphate) and ITP. Seems to function as a house-cleaning enzyme that removes non-canonical purine nucleotides from the nucleotide pool, thus preventing their incorporation into DNA/RNA and avoiding chromosomal lesions.</text>
</comment>
<dbReference type="NCBIfam" id="TIGR00042">
    <property type="entry name" value="RdgB/HAM1 family non-canonical purine NTP pyrophosphatase"/>
    <property type="match status" value="1"/>
</dbReference>
<dbReference type="AlphaFoldDB" id="A0A060UTF4"/>
<evidence type="ECO:0000256" key="8">
    <source>
        <dbReference type="ARBA" id="ARBA00051875"/>
    </source>
</evidence>
<evidence type="ECO:0000313" key="12">
    <source>
        <dbReference type="EMBL" id="CDQ11897.1"/>
    </source>
</evidence>
<accession>A0A060UTF4</accession>
<evidence type="ECO:0000256" key="5">
    <source>
        <dbReference type="ARBA" id="ARBA00022801"/>
    </source>
</evidence>
<keyword evidence="14" id="KW-1185">Reference proteome</keyword>
<dbReference type="GO" id="GO:0009117">
    <property type="term" value="P:nucleotide metabolic process"/>
    <property type="evidence" value="ECO:0007669"/>
    <property type="project" value="UniProtKB-KW"/>
</dbReference>
<dbReference type="PANTHER" id="PTHR11067:SF9">
    <property type="entry name" value="INOSINE TRIPHOSPHATE PYROPHOSPHATASE"/>
    <property type="match status" value="1"/>
</dbReference>
<dbReference type="InterPro" id="IPR020922">
    <property type="entry name" value="dITP/XTP_pyrophosphatase"/>
</dbReference>
<feature type="binding site" evidence="10">
    <location>
        <position position="69"/>
    </location>
    <ligand>
        <name>Mg(2+)</name>
        <dbReference type="ChEBI" id="CHEBI:18420"/>
    </ligand>
</feature>
<dbReference type="PANTHER" id="PTHR11067">
    <property type="entry name" value="INOSINE TRIPHOSPHATE PYROPHOSPHATASE/HAM1 PROTEIN"/>
    <property type="match status" value="1"/>
</dbReference>
<dbReference type="GO" id="GO:0036220">
    <property type="term" value="F:ITP diphosphatase activity"/>
    <property type="evidence" value="ECO:0007669"/>
    <property type="project" value="UniProtKB-UniRule"/>
</dbReference>